<evidence type="ECO:0000259" key="1">
    <source>
        <dbReference type="Pfam" id="PF09356"/>
    </source>
</evidence>
<dbReference type="InterPro" id="IPR018964">
    <property type="entry name" value="Phage_phiJL001_Gp84_C"/>
</dbReference>
<organism evidence="2 3">
    <name type="scientific">Sphingomonas paeninsulae</name>
    <dbReference type="NCBI Taxonomy" id="2319844"/>
    <lineage>
        <taxon>Bacteria</taxon>
        <taxon>Pseudomonadati</taxon>
        <taxon>Pseudomonadota</taxon>
        <taxon>Alphaproteobacteria</taxon>
        <taxon>Sphingomonadales</taxon>
        <taxon>Sphingomonadaceae</taxon>
        <taxon>Sphingomonas</taxon>
    </lineage>
</organism>
<proteinExistence type="predicted"/>
<dbReference type="Proteomes" id="UP000276254">
    <property type="component" value="Chromosome"/>
</dbReference>
<dbReference type="OrthoDB" id="1633386at2"/>
<dbReference type="EMBL" id="CP032829">
    <property type="protein sequence ID" value="AYJ86206.1"/>
    <property type="molecule type" value="Genomic_DNA"/>
</dbReference>
<dbReference type="Pfam" id="PF09931">
    <property type="entry name" value="Phage_phiJL001_Gp84_N"/>
    <property type="match status" value="1"/>
</dbReference>
<dbReference type="InterPro" id="IPR011928">
    <property type="entry name" value="Phage_phiJL001_Gp84"/>
</dbReference>
<dbReference type="RefSeq" id="WP_121152831.1">
    <property type="nucleotide sequence ID" value="NZ_CP032829.1"/>
</dbReference>
<accession>A0A494TK55</accession>
<feature type="domain" description="Bacteriophage phiJL001 Gp84 C-terminal" evidence="1">
    <location>
        <begin position="204"/>
        <end position="281"/>
    </location>
</feature>
<reference evidence="2 3" key="1">
    <citation type="submission" date="2018-09" db="EMBL/GenBank/DDBJ databases">
        <title>Sphingomonas peninsula sp. nov., isolated from fildes peninsula, Antarctic soil.</title>
        <authorList>
            <person name="Yingchao G."/>
        </authorList>
    </citation>
    <scope>NUCLEOTIDE SEQUENCE [LARGE SCALE GENOMIC DNA]</scope>
    <source>
        <strain evidence="2 3">YZ-8</strain>
    </source>
</reference>
<dbReference type="KEGG" id="spha:D3Y57_09815"/>
<protein>
    <submittedName>
        <fullName evidence="2">DUF2163 domain-containing protein</fullName>
    </submittedName>
</protein>
<dbReference type="AlphaFoldDB" id="A0A494TK55"/>
<evidence type="ECO:0000313" key="2">
    <source>
        <dbReference type="EMBL" id="AYJ86206.1"/>
    </source>
</evidence>
<sequence>MKTISAPLTALFNSGAQFYKADFYTWSFADGSVLRTTNADVALTFGGFAFASCAPICTRSKVTLKIGVEVDSMQVTVSPTATDMLSGLPWPQAARQGYLDGGTLLVETAYLTTWPTVIGTIPIFQGQLSDVVPSRSEIAVTVKSALELLSQNFPRNVYQSVCDHTVYDAGCTLTKSTYSFGSSVTGSPASTTTFLDTGLTQAAGYFDQGVLTFLSGALAGIKRTVKAYDGAGGFTFALPLPSIPATGVTISVFAGCDRTKATCLSKFANTIHFRGTPYVPTPESVRSN</sequence>
<keyword evidence="3" id="KW-1185">Reference proteome</keyword>
<name>A0A494TK55_SPHPE</name>
<evidence type="ECO:0000313" key="3">
    <source>
        <dbReference type="Proteomes" id="UP000276254"/>
    </source>
</evidence>
<dbReference type="Pfam" id="PF09356">
    <property type="entry name" value="Phage_BR0599"/>
    <property type="match status" value="1"/>
</dbReference>
<gene>
    <name evidence="2" type="ORF">D3Y57_09815</name>
</gene>
<dbReference type="NCBIfam" id="TIGR02218">
    <property type="entry name" value="phg_TIGR02218"/>
    <property type="match status" value="1"/>
</dbReference>